<gene>
    <name evidence="11" type="primary">ubp12</name>
    <name evidence="11" type="ORF">LAWI1_G005590</name>
</gene>
<evidence type="ECO:0000256" key="8">
    <source>
        <dbReference type="SAM" id="MobiDB-lite"/>
    </source>
</evidence>
<keyword evidence="7" id="KW-0788">Thiol protease</keyword>
<comment type="caution">
    <text evidence="11">The sequence shown here is derived from an EMBL/GenBank/DDBJ whole genome shotgun (WGS) entry which is preliminary data.</text>
</comment>
<dbReference type="InterPro" id="IPR028889">
    <property type="entry name" value="USP"/>
</dbReference>
<feature type="domain" description="DUSP" evidence="10">
    <location>
        <begin position="277"/>
        <end position="396"/>
    </location>
</feature>
<feature type="compositionally biased region" description="Low complexity" evidence="8">
    <location>
        <begin position="113"/>
        <end position="124"/>
    </location>
</feature>
<accession>A0A559MBU2</accession>
<dbReference type="SUPFAM" id="SSF143791">
    <property type="entry name" value="DUSP-like"/>
    <property type="match status" value="1"/>
</dbReference>
<dbReference type="EMBL" id="QGML01000874">
    <property type="protein sequence ID" value="TVY90411.1"/>
    <property type="molecule type" value="Genomic_DNA"/>
</dbReference>
<feature type="region of interest" description="Disordered" evidence="8">
    <location>
        <begin position="1486"/>
        <end position="1539"/>
    </location>
</feature>
<evidence type="ECO:0000313" key="12">
    <source>
        <dbReference type="Proteomes" id="UP000315522"/>
    </source>
</evidence>
<comment type="catalytic activity">
    <reaction evidence="1">
        <text>Thiol-dependent hydrolysis of ester, thioester, amide, peptide and isopeptide bonds formed by the C-terminal Gly of ubiquitin (a 76-residue protein attached to proteins as an intracellular targeting signal).</text>
        <dbReference type="EC" id="3.4.19.12"/>
    </reaction>
</comment>
<feature type="compositionally biased region" description="Polar residues" evidence="8">
    <location>
        <begin position="99"/>
        <end position="111"/>
    </location>
</feature>
<dbReference type="PROSITE" id="PS00973">
    <property type="entry name" value="USP_2"/>
    <property type="match status" value="1"/>
</dbReference>
<dbReference type="InterPro" id="IPR035927">
    <property type="entry name" value="DUSP-like_sf"/>
</dbReference>
<dbReference type="EC" id="3.4.19.12" evidence="3"/>
<keyword evidence="6 11" id="KW-0378">Hydrolase</keyword>
<feature type="compositionally biased region" description="Polar residues" evidence="8">
    <location>
        <begin position="588"/>
        <end position="615"/>
    </location>
</feature>
<feature type="region of interest" description="Disordered" evidence="8">
    <location>
        <begin position="1122"/>
        <end position="1199"/>
    </location>
</feature>
<feature type="compositionally biased region" description="Acidic residues" evidence="8">
    <location>
        <begin position="1493"/>
        <end position="1503"/>
    </location>
</feature>
<feature type="compositionally biased region" description="Low complexity" evidence="8">
    <location>
        <begin position="207"/>
        <end position="231"/>
    </location>
</feature>
<evidence type="ECO:0000259" key="10">
    <source>
        <dbReference type="PROSITE" id="PS51283"/>
    </source>
</evidence>
<keyword evidence="5" id="KW-0833">Ubl conjugation pathway</keyword>
<dbReference type="SUPFAM" id="SSF54001">
    <property type="entry name" value="Cysteine proteinases"/>
    <property type="match status" value="1"/>
</dbReference>
<evidence type="ECO:0000256" key="7">
    <source>
        <dbReference type="ARBA" id="ARBA00022807"/>
    </source>
</evidence>
<dbReference type="InterPro" id="IPR001394">
    <property type="entry name" value="Peptidase_C19_UCH"/>
</dbReference>
<feature type="compositionally biased region" description="Polar residues" evidence="8">
    <location>
        <begin position="138"/>
        <end position="161"/>
    </location>
</feature>
<dbReference type="GO" id="GO:0006508">
    <property type="term" value="P:proteolysis"/>
    <property type="evidence" value="ECO:0007669"/>
    <property type="project" value="UniProtKB-KW"/>
</dbReference>
<dbReference type="PANTHER" id="PTHR21646:SF24">
    <property type="entry name" value="UBIQUITIN CARBOXYL-TERMINAL HYDROLASE"/>
    <property type="match status" value="1"/>
</dbReference>
<dbReference type="Pfam" id="PF00443">
    <property type="entry name" value="UCH"/>
    <property type="match status" value="1"/>
</dbReference>
<organism evidence="11 12">
    <name type="scientific">Lachnellula willkommii</name>
    <dbReference type="NCBI Taxonomy" id="215461"/>
    <lineage>
        <taxon>Eukaryota</taxon>
        <taxon>Fungi</taxon>
        <taxon>Dikarya</taxon>
        <taxon>Ascomycota</taxon>
        <taxon>Pezizomycotina</taxon>
        <taxon>Leotiomycetes</taxon>
        <taxon>Helotiales</taxon>
        <taxon>Lachnaceae</taxon>
        <taxon>Lachnellula</taxon>
    </lineage>
</organism>
<feature type="compositionally biased region" description="Low complexity" evidence="8">
    <location>
        <begin position="486"/>
        <end position="502"/>
    </location>
</feature>
<reference evidence="11 12" key="1">
    <citation type="submission" date="2018-05" db="EMBL/GenBank/DDBJ databases">
        <title>Genome sequencing and assembly of the regulated plant pathogen Lachnellula willkommii and related sister species for the development of diagnostic species identification markers.</title>
        <authorList>
            <person name="Giroux E."/>
            <person name="Bilodeau G."/>
        </authorList>
    </citation>
    <scope>NUCLEOTIDE SEQUENCE [LARGE SCALE GENOMIC DNA]</scope>
    <source>
        <strain evidence="11 12">CBS 172.35</strain>
    </source>
</reference>
<evidence type="ECO:0000256" key="2">
    <source>
        <dbReference type="ARBA" id="ARBA00009085"/>
    </source>
</evidence>
<evidence type="ECO:0000256" key="1">
    <source>
        <dbReference type="ARBA" id="ARBA00000707"/>
    </source>
</evidence>
<dbReference type="Gene3D" id="3.90.70.10">
    <property type="entry name" value="Cysteine proteinases"/>
    <property type="match status" value="2"/>
</dbReference>
<feature type="domain" description="USP" evidence="9">
    <location>
        <begin position="635"/>
        <end position="1470"/>
    </location>
</feature>
<name>A0A559MBU2_9HELO</name>
<evidence type="ECO:0000259" key="9">
    <source>
        <dbReference type="PROSITE" id="PS50235"/>
    </source>
</evidence>
<dbReference type="InterPro" id="IPR038765">
    <property type="entry name" value="Papain-like_cys_pep_sf"/>
</dbReference>
<dbReference type="InterPro" id="IPR050185">
    <property type="entry name" value="Ub_carboxyl-term_hydrolase"/>
</dbReference>
<feature type="region of interest" description="Disordered" evidence="8">
    <location>
        <begin position="588"/>
        <end position="633"/>
    </location>
</feature>
<feature type="compositionally biased region" description="Pro residues" evidence="8">
    <location>
        <begin position="13"/>
        <end position="22"/>
    </location>
</feature>
<dbReference type="Pfam" id="PF06337">
    <property type="entry name" value="DUSP"/>
    <property type="match status" value="1"/>
</dbReference>
<evidence type="ECO:0000256" key="4">
    <source>
        <dbReference type="ARBA" id="ARBA00022670"/>
    </source>
</evidence>
<feature type="compositionally biased region" description="Basic and acidic residues" evidence="8">
    <location>
        <begin position="1145"/>
        <end position="1154"/>
    </location>
</feature>
<protein>
    <recommendedName>
        <fullName evidence="3">ubiquitinyl hydrolase 1</fullName>
        <ecNumber evidence="3">3.4.19.12</ecNumber>
    </recommendedName>
</protein>
<feature type="compositionally biased region" description="Polar residues" evidence="8">
    <location>
        <begin position="1175"/>
        <end position="1186"/>
    </location>
</feature>
<dbReference type="PROSITE" id="PS50235">
    <property type="entry name" value="USP_3"/>
    <property type="match status" value="1"/>
</dbReference>
<feature type="compositionally biased region" description="Polar residues" evidence="8">
    <location>
        <begin position="246"/>
        <end position="262"/>
    </location>
</feature>
<dbReference type="CDD" id="cd02674">
    <property type="entry name" value="Peptidase_C19R"/>
    <property type="match status" value="1"/>
</dbReference>
<evidence type="ECO:0000256" key="3">
    <source>
        <dbReference type="ARBA" id="ARBA00012759"/>
    </source>
</evidence>
<dbReference type="InterPro" id="IPR018200">
    <property type="entry name" value="USP_CS"/>
</dbReference>
<evidence type="ECO:0000256" key="6">
    <source>
        <dbReference type="ARBA" id="ARBA00022801"/>
    </source>
</evidence>
<dbReference type="SMART" id="SM00695">
    <property type="entry name" value="DUSP"/>
    <property type="match status" value="1"/>
</dbReference>
<dbReference type="GO" id="GO:0004843">
    <property type="term" value="F:cysteine-type deubiquitinase activity"/>
    <property type="evidence" value="ECO:0007669"/>
    <property type="project" value="UniProtKB-EC"/>
</dbReference>
<dbReference type="PANTHER" id="PTHR21646">
    <property type="entry name" value="UBIQUITIN CARBOXYL-TERMINAL HYDROLASE"/>
    <property type="match status" value="1"/>
</dbReference>
<keyword evidence="4" id="KW-0645">Protease</keyword>
<feature type="compositionally biased region" description="Basic and acidic residues" evidence="8">
    <location>
        <begin position="317"/>
        <end position="330"/>
    </location>
</feature>
<dbReference type="GO" id="GO:0016579">
    <property type="term" value="P:protein deubiquitination"/>
    <property type="evidence" value="ECO:0007669"/>
    <property type="project" value="InterPro"/>
</dbReference>
<feature type="region of interest" description="Disordered" evidence="8">
    <location>
        <begin position="1"/>
        <end position="273"/>
    </location>
</feature>
<dbReference type="PROSITE" id="PS51283">
    <property type="entry name" value="DUSP"/>
    <property type="match status" value="1"/>
</dbReference>
<evidence type="ECO:0000256" key="5">
    <source>
        <dbReference type="ARBA" id="ARBA00022786"/>
    </source>
</evidence>
<feature type="region of interest" description="Disordered" evidence="8">
    <location>
        <begin position="486"/>
        <end position="518"/>
    </location>
</feature>
<evidence type="ECO:0000313" key="11">
    <source>
        <dbReference type="EMBL" id="TVY90411.1"/>
    </source>
</evidence>
<sequence>MRSARNFQSFLAPPTPPKPTLLPPADSELQRQLAFTTSSTKKRKLSPQHIPGPSSGDNPDIPLNSVEDCDSESPHDLPRFEIPNPSSSDTNLPPHIPQHLQNPSALSTGDCVTSAASSPTASYAKLSIEAERGGDSSAADTQRASLAPTEQDSIKSQSPLRSFSHRTIMGGAADAPQRSSSPLKRRASDLEGSDVPSTEKDDVDMISSPPSGPSASSNSSQSTATQQRAQSVDMLKDAGPEPANNPGVQTQNMEVEQEQSTAPPVADPQNDYATETPSIDIQIKTVTTLCEAALQHIPQENDMMYVVSNRWLQRVQDRGSEARQKSKVEPEGEVGPIDNSDIIQDIVTDSDGKEFVRLKHGLGLESFALFPEEAWNLIISWYKLMPGAQPIQRIAHNTNPDKNGLPNIQYELHPPVFTIYRLYADNNPILVPQKLKVSNPPPLTYVLSRSTRYYDFLKKIKEQSQIDLSKKVRVWRVPRLLPAAEPVAPTANTVTPPSSRPSSPAPNPTSQSREPQDSWKHLLLPVSTFLELEKGSRRELVNEERGDITLQKNYNGSSDLSMTSLGDSQHIVLDEAVDANNYVSNYTSKSGKSTAALSRTGMSQSQPNSGRNSPAPSGPMTRGRTQKSGKVPGTVGLSNLGNTCYMNSALQCVRSVEELTKYFLSGAAATELNFENPLGNHGQVAEAYARLLAEIYKEPVPTSVTPRNFKNVIGKYAPSFSGYGQQDSQEFLGFLLDGLQEDLSRVKKKPYIEKPDSTDEMVNNPEAIREMAAKVWDITKKRDDSVIADLFTGMYKSTLVCPVCSKVSITFDPFNNLTLQLPIENAWRHTILYFPLNERPHKIHVDMDKQGSILALKQFVSKRVDIPVERLFVAEEFKGKFYKIHDDNLVASEEIQNNDVCAIYELEAKPTNWPPASKPKKKSVVLSYGQNDSDEEDVLGWQDPAAEKMLVPVFHRRPNPERAKWRKPWLLSDFPHFIVVTPEEARSEDVLKRKILEKVATFSSHSFFHRDDGASDNLTDSIDPDIVLTTGSDADSSGDSKVVATSIDGEDGLVDVVMKEANGVPDSKENSVKSAKPVEKEKSLFPLKRFNNRRPEFLAPGSFLEPELQNLFTLGYFSTPNEPIPTGWNPVDEEKTYPTLSSRMPEPRDMRDGSTDSFGDGHTGSDSDEADSFQRRSSNGFVGQTRMNDESSEEDEIAAAPTVPRALPVRPAAPKYGARVGFKKRRPRNIKTYSKKGNQPRKFHELNAAFEQDTPDEGPLIRLGEGIVVDWDENAYSQIYDGDKREDDDRGCNLVRDMSTLEDPMLDTKRKTREQRRRNGITLDDCLNEFGKEEILSEADTWYCPRCKEHRRASKKFELWKTPDVLVMHLKRFSSSGWRRDKLDVMVDFPIEGLDLSSRVVETQEGKQEIYDLFAVDDHWGGLGGGHYTAFAKNYTDGEWYEYNDSSVTKTKDPSRVVTQSAYLLFYRRRSEAPLGGTKIQQIVQDFDNPPESGEDDITESGEEQGPVGSTFRGSSGPLTGVGATHRRPNPGSASTDRMTVDPSALEYLPAYEAHEKNDEDAAPLLVSDAVMNDGLQESIEDEDEGVDMGDTGFNYTNIGPYDQLGSDLHSELPSGLGQAWNFGNLPGNSRGNQIISGTGSDMDDAASDVVQNNSSASAGSVQGRMEDFNSAVPDEDFVDQSPVPDIDEAAQLGAIDLHRDLLAHYAKNDFPADFDFRADETDEVEEPATEIHVEEGEGLEELTSKTMRF</sequence>
<dbReference type="Proteomes" id="UP000315522">
    <property type="component" value="Unassembled WGS sequence"/>
</dbReference>
<dbReference type="PROSITE" id="PS00972">
    <property type="entry name" value="USP_1"/>
    <property type="match status" value="1"/>
</dbReference>
<dbReference type="InterPro" id="IPR006615">
    <property type="entry name" value="Pept_C19_DUSP"/>
</dbReference>
<feature type="region of interest" description="Disordered" evidence="8">
    <location>
        <begin position="317"/>
        <end position="337"/>
    </location>
</feature>
<proteinExistence type="inferred from homology"/>
<dbReference type="Gene3D" id="3.30.2230.10">
    <property type="entry name" value="DUSP-like"/>
    <property type="match status" value="1"/>
</dbReference>
<comment type="similarity">
    <text evidence="2">Belongs to the peptidase C19 family.</text>
</comment>
<keyword evidence="12" id="KW-1185">Reference proteome</keyword>